<evidence type="ECO:0000313" key="7">
    <source>
        <dbReference type="EMBL" id="EAW22059.1"/>
    </source>
</evidence>
<dbReference type="AlphaFoldDB" id="A1D5K5"/>
<dbReference type="eggNOG" id="KOG1294">
    <property type="taxonomic scope" value="Eukaryota"/>
</dbReference>
<accession>A1D5K5</accession>
<dbReference type="KEGG" id="nfi:NFIA_024380"/>
<evidence type="ECO:0000256" key="4">
    <source>
        <dbReference type="PROSITE-ProRule" id="PRU01343"/>
    </source>
</evidence>
<dbReference type="PROSITE" id="PS51999">
    <property type="entry name" value="ZF_GRF"/>
    <property type="match status" value="1"/>
</dbReference>
<evidence type="ECO:0000256" key="5">
    <source>
        <dbReference type="SAM" id="MobiDB-lite"/>
    </source>
</evidence>
<reference evidence="8" key="1">
    <citation type="journal article" date="2008" name="PLoS Genet.">
        <title>Genomic islands in the pathogenic filamentous fungus Aspergillus fumigatus.</title>
        <authorList>
            <person name="Fedorova N.D."/>
            <person name="Khaldi N."/>
            <person name="Joardar V.S."/>
            <person name="Maiti R."/>
            <person name="Amedeo P."/>
            <person name="Anderson M.J."/>
            <person name="Crabtree J."/>
            <person name="Silva J.C."/>
            <person name="Badger J.H."/>
            <person name="Albarraq A."/>
            <person name="Angiuoli S."/>
            <person name="Bussey H."/>
            <person name="Bowyer P."/>
            <person name="Cotty P.J."/>
            <person name="Dyer P.S."/>
            <person name="Egan A."/>
            <person name="Galens K."/>
            <person name="Fraser-Liggett C.M."/>
            <person name="Haas B.J."/>
            <person name="Inman J.M."/>
            <person name="Kent R."/>
            <person name="Lemieux S."/>
            <person name="Malavazi I."/>
            <person name="Orvis J."/>
            <person name="Roemer T."/>
            <person name="Ronning C.M."/>
            <person name="Sundaram J.P."/>
            <person name="Sutton G."/>
            <person name="Turner G."/>
            <person name="Venter J.C."/>
            <person name="White O.R."/>
            <person name="Whitty B.R."/>
            <person name="Youngman P."/>
            <person name="Wolfe K.H."/>
            <person name="Goldman G.H."/>
            <person name="Wortman J.R."/>
            <person name="Jiang B."/>
            <person name="Denning D.W."/>
            <person name="Nierman W.C."/>
        </authorList>
    </citation>
    <scope>NUCLEOTIDE SEQUENCE [LARGE SCALE GENOMIC DNA]</scope>
    <source>
        <strain evidence="8">ATCC 1020 / DSM 3700 / CBS 544.65 / FGSC A1164 / JCM 1740 / NRRL 181 / WB 181</strain>
    </source>
</reference>
<keyword evidence="8" id="KW-1185">Reference proteome</keyword>
<dbReference type="GO" id="GO:0008270">
    <property type="term" value="F:zinc ion binding"/>
    <property type="evidence" value="ECO:0007669"/>
    <property type="project" value="UniProtKB-KW"/>
</dbReference>
<dbReference type="EMBL" id="DS027689">
    <property type="protein sequence ID" value="EAW22059.1"/>
    <property type="molecule type" value="Genomic_DNA"/>
</dbReference>
<protein>
    <submittedName>
        <fullName evidence="7">DNA lyase-like protein, putative</fullName>
    </submittedName>
</protein>
<feature type="non-terminal residue" evidence="7">
    <location>
        <position position="1"/>
    </location>
</feature>
<dbReference type="STRING" id="331117.A1D5K5"/>
<evidence type="ECO:0000256" key="1">
    <source>
        <dbReference type="ARBA" id="ARBA00022723"/>
    </source>
</evidence>
<dbReference type="HOGENOM" id="CLU_1126831_0_0_1"/>
<dbReference type="GeneID" id="4590585"/>
<feature type="region of interest" description="Disordered" evidence="5">
    <location>
        <begin position="108"/>
        <end position="128"/>
    </location>
</feature>
<name>A1D5K5_NEOFI</name>
<keyword evidence="7" id="KW-0456">Lyase</keyword>
<dbReference type="OrthoDB" id="391817at2759"/>
<dbReference type="GO" id="GO:0016829">
    <property type="term" value="F:lyase activity"/>
    <property type="evidence" value="ECO:0007669"/>
    <property type="project" value="UniProtKB-KW"/>
</dbReference>
<gene>
    <name evidence="7" type="ORF">NFIA_024380</name>
</gene>
<dbReference type="Proteomes" id="UP000006702">
    <property type="component" value="Unassembled WGS sequence"/>
</dbReference>
<feature type="region of interest" description="Disordered" evidence="5">
    <location>
        <begin position="142"/>
        <end position="166"/>
    </location>
</feature>
<keyword evidence="2 4" id="KW-0863">Zinc-finger</keyword>
<evidence type="ECO:0000256" key="2">
    <source>
        <dbReference type="ARBA" id="ARBA00022771"/>
    </source>
</evidence>
<sequence length="247" mass="26275">RPTTNILTLRYFTSSQEKGTAPAILESAASVIATCQPVVAADSTQMKEVIRKSSQKYETGSPVSVQYLTSGSAQSSTPPTAGQRTLKGFFKLKSGLASQMAIAQDPATVSTMPTKQPAASPTKSTPVTEPPALEALLTAPAGEASPGEQPNSATPTAPASPQSNDTIIDPIVSKEDWSKLFTKKPIPKCEGHQEPCFSLTTKKPGINCGRSFWICLRPLGPSGNKEKGIQWRFPTFIWASDWNPSAP</sequence>
<evidence type="ECO:0000313" key="8">
    <source>
        <dbReference type="Proteomes" id="UP000006702"/>
    </source>
</evidence>
<keyword evidence="3" id="KW-0862">Zinc</keyword>
<keyword evidence="1" id="KW-0479">Metal-binding</keyword>
<evidence type="ECO:0000256" key="3">
    <source>
        <dbReference type="ARBA" id="ARBA00022833"/>
    </source>
</evidence>
<dbReference type="VEuPathDB" id="FungiDB:NFIA_024380"/>
<dbReference type="RefSeq" id="XP_001263956.1">
    <property type="nucleotide sequence ID" value="XM_001263955.1"/>
</dbReference>
<organism evidence="7 8">
    <name type="scientific">Neosartorya fischeri (strain ATCC 1020 / DSM 3700 / CBS 544.65 / FGSC A1164 / JCM 1740 / NRRL 181 / WB 181)</name>
    <name type="common">Aspergillus fischerianus</name>
    <dbReference type="NCBI Taxonomy" id="331117"/>
    <lineage>
        <taxon>Eukaryota</taxon>
        <taxon>Fungi</taxon>
        <taxon>Dikarya</taxon>
        <taxon>Ascomycota</taxon>
        <taxon>Pezizomycotina</taxon>
        <taxon>Eurotiomycetes</taxon>
        <taxon>Eurotiomycetidae</taxon>
        <taxon>Eurotiales</taxon>
        <taxon>Aspergillaceae</taxon>
        <taxon>Aspergillus</taxon>
        <taxon>Aspergillus subgen. Fumigati</taxon>
    </lineage>
</organism>
<evidence type="ECO:0000259" key="6">
    <source>
        <dbReference type="PROSITE" id="PS51999"/>
    </source>
</evidence>
<feature type="compositionally biased region" description="Polar residues" evidence="5">
    <location>
        <begin position="108"/>
        <end position="127"/>
    </location>
</feature>
<feature type="domain" description="GRF-type" evidence="6">
    <location>
        <begin position="189"/>
        <end position="242"/>
    </location>
</feature>
<dbReference type="InterPro" id="IPR010666">
    <property type="entry name" value="Znf_GRF"/>
</dbReference>
<proteinExistence type="predicted"/>
<feature type="compositionally biased region" description="Low complexity" evidence="5">
    <location>
        <begin position="142"/>
        <end position="164"/>
    </location>
</feature>